<sequence length="574" mass="63552">MDTCKLCTTNHTGNGNQKMSENFKELFEQSLKQTEMRIGKIIEATVVSIDKEFAMIDAGLKSESFIPVSSLKNSNGELEVAAGDKINVVLEALDNSCGETRLSRDKAKKIELWDRIERAFENNETVLGKITNHVRGGYTMDVEGLRAFLPGSLVDTRPIKDVAHLEDKDIELKVVKIDTKRNNIVVSRKAVIEENNSGDRDAMLEKISEGSVLKGIVKNITDFGAFIDLGGVDGLLHITDISWSRISHPTDVLSIGQEIDVKIIKFDKEKQRISLGIKQLGEDPWLNIANELPIGAKLMGTVTNITDYGCFVKLKEGIEGLVHTSEMDWTNKNINPHKAVSIGQEVEVIVLELDADNHRISLGIKQCRPNPWSEFEKNYKPGDKVTGKIRSITEFGVFIGLEGGIDGLVHISDVAWDNPAKAIKEFKKGDEVEAVLVSVNTDLERIALSMKQLSEDPFKNFVNIHPKGSLVTGKVTKIQDNGAVVILDEDNNIDGFIRISEISAEHTKDVRDELSEGQKVEARIINIDTKKRSIALSIKAVGEDNTAASKSNYKVEQMTPTTLGDLIKEQLNKK</sequence>
<feature type="domain" description="S1 motif" evidence="9">
    <location>
        <begin position="210"/>
        <end position="278"/>
    </location>
</feature>
<evidence type="ECO:0000256" key="2">
    <source>
        <dbReference type="ARBA" id="ARBA00022737"/>
    </source>
</evidence>
<evidence type="ECO:0000256" key="5">
    <source>
        <dbReference type="ARBA" id="ARBA00023274"/>
    </source>
</evidence>
<dbReference type="PROSITE" id="PS50126">
    <property type="entry name" value="S1"/>
    <property type="match status" value="6"/>
</dbReference>
<evidence type="ECO:0000313" key="11">
    <source>
        <dbReference type="Proteomes" id="UP000253862"/>
    </source>
</evidence>
<keyword evidence="3" id="KW-0694">RNA-binding</keyword>
<dbReference type="GO" id="GO:0003735">
    <property type="term" value="F:structural constituent of ribosome"/>
    <property type="evidence" value="ECO:0007669"/>
    <property type="project" value="InterPro"/>
</dbReference>
<dbReference type="Gene3D" id="2.40.50.140">
    <property type="entry name" value="Nucleic acid-binding proteins"/>
    <property type="match status" value="6"/>
</dbReference>
<dbReference type="InterPro" id="IPR000110">
    <property type="entry name" value="Ribosomal_bS1"/>
</dbReference>
<feature type="domain" description="S1 motif" evidence="9">
    <location>
        <begin position="382"/>
        <end position="451"/>
    </location>
</feature>
<dbReference type="FunFam" id="2.40.50.140:FF:000018">
    <property type="entry name" value="30S ribosomal protein S1"/>
    <property type="match status" value="1"/>
</dbReference>
<dbReference type="OrthoDB" id="9804077at2"/>
<protein>
    <recommendedName>
        <fullName evidence="7">Small ribosomal subunit protein bS1</fullName>
    </recommendedName>
    <alternativeName>
        <fullName evidence="8">30S ribosomal protein S1</fullName>
    </alternativeName>
</protein>
<comment type="similarity">
    <text evidence="1">Belongs to the bacterial ribosomal protein bS1 family.</text>
</comment>
<dbReference type="CDD" id="cd05688">
    <property type="entry name" value="S1_RPS1_repeat_ec3"/>
    <property type="match status" value="1"/>
</dbReference>
<dbReference type="InterPro" id="IPR012340">
    <property type="entry name" value="NA-bd_OB-fold"/>
</dbReference>
<dbReference type="Proteomes" id="UP000253862">
    <property type="component" value="Chromosome"/>
</dbReference>
<reference evidence="10 11" key="1">
    <citation type="submission" date="2017-07" db="EMBL/GenBank/DDBJ databases">
        <title>Complete genome sequences and comparative analysis of the novel pathogen Francisella opportunistica.</title>
        <authorList>
            <person name="Dietrich E.A."/>
            <person name="Kingry L.C."/>
            <person name="Petersen J.M."/>
        </authorList>
    </citation>
    <scope>NUCLEOTIDE SEQUENCE [LARGE SCALE GENOMIC DNA]</scope>
    <source>
        <strain evidence="10 11">14-2155</strain>
    </source>
</reference>
<keyword evidence="2" id="KW-0677">Repeat</keyword>
<feature type="domain" description="S1 motif" evidence="9">
    <location>
        <begin position="468"/>
        <end position="539"/>
    </location>
</feature>
<feature type="domain" description="S1 motif" evidence="9">
    <location>
        <begin position="123"/>
        <end position="189"/>
    </location>
</feature>
<comment type="function">
    <text evidence="6">Binds mRNA; thus facilitating recognition of the initiation point. It is needed to translate mRNA with a short Shine-Dalgarno (SD) purine-rich sequence.</text>
</comment>
<dbReference type="EMBL" id="CP022375">
    <property type="protein sequence ID" value="AXH29193.1"/>
    <property type="molecule type" value="Genomic_DNA"/>
</dbReference>
<dbReference type="GO" id="GO:0006412">
    <property type="term" value="P:translation"/>
    <property type="evidence" value="ECO:0007669"/>
    <property type="project" value="InterPro"/>
</dbReference>
<evidence type="ECO:0000256" key="4">
    <source>
        <dbReference type="ARBA" id="ARBA00022980"/>
    </source>
</evidence>
<dbReference type="FunFam" id="2.40.50.140:FF:000103">
    <property type="entry name" value="protein RRP5 homolog"/>
    <property type="match status" value="1"/>
</dbReference>
<dbReference type="Pfam" id="PF00575">
    <property type="entry name" value="S1"/>
    <property type="match status" value="6"/>
</dbReference>
<dbReference type="CDD" id="cd04465">
    <property type="entry name" value="S1_RPS1_repeat_ec2_hs2"/>
    <property type="match status" value="1"/>
</dbReference>
<dbReference type="InterPro" id="IPR035104">
    <property type="entry name" value="Ribosomal_protein_S1-like"/>
</dbReference>
<proteinExistence type="inferred from homology"/>
<dbReference type="InterPro" id="IPR050437">
    <property type="entry name" value="Ribos_protein_bS1-like"/>
</dbReference>
<feature type="domain" description="S1 motif" evidence="9">
    <location>
        <begin position="39"/>
        <end position="105"/>
    </location>
</feature>
<evidence type="ECO:0000313" key="10">
    <source>
        <dbReference type="EMBL" id="AXH29193.1"/>
    </source>
</evidence>
<dbReference type="PANTHER" id="PTHR10724:SF7">
    <property type="entry name" value="SMALL RIBOSOMAL SUBUNIT PROTEIN BS1C"/>
    <property type="match status" value="1"/>
</dbReference>
<feature type="domain" description="S1 motif" evidence="9">
    <location>
        <begin position="295"/>
        <end position="365"/>
    </location>
</feature>
<dbReference type="GO" id="GO:0003729">
    <property type="term" value="F:mRNA binding"/>
    <property type="evidence" value="ECO:0007669"/>
    <property type="project" value="TreeGrafter"/>
</dbReference>
<dbReference type="SMART" id="SM00316">
    <property type="entry name" value="S1"/>
    <property type="match status" value="6"/>
</dbReference>
<evidence type="ECO:0000256" key="6">
    <source>
        <dbReference type="ARBA" id="ARBA00025604"/>
    </source>
</evidence>
<keyword evidence="4 10" id="KW-0689">Ribosomal protein</keyword>
<dbReference type="KEGG" id="foo:CGC45_00605"/>
<evidence type="ECO:0000256" key="3">
    <source>
        <dbReference type="ARBA" id="ARBA00022884"/>
    </source>
</evidence>
<dbReference type="InterPro" id="IPR003029">
    <property type="entry name" value="S1_domain"/>
</dbReference>
<keyword evidence="11" id="KW-1185">Reference proteome</keyword>
<evidence type="ECO:0000256" key="7">
    <source>
        <dbReference type="ARBA" id="ARBA00035293"/>
    </source>
</evidence>
<accession>A0A345JPE7</accession>
<dbReference type="NCBIfam" id="NF004954">
    <property type="entry name" value="PRK06299.1-4"/>
    <property type="match status" value="1"/>
</dbReference>
<dbReference type="NCBIfam" id="TIGR00717">
    <property type="entry name" value="rpsA"/>
    <property type="match status" value="1"/>
</dbReference>
<keyword evidence="5" id="KW-0687">Ribonucleoprotein</keyword>
<evidence type="ECO:0000256" key="1">
    <source>
        <dbReference type="ARBA" id="ARBA00006767"/>
    </source>
</evidence>
<organism evidence="10 11">
    <name type="scientific">Francisella opportunistica</name>
    <dbReference type="NCBI Taxonomy" id="2016517"/>
    <lineage>
        <taxon>Bacteria</taxon>
        <taxon>Pseudomonadati</taxon>
        <taxon>Pseudomonadota</taxon>
        <taxon>Gammaproteobacteria</taxon>
        <taxon>Thiotrichales</taxon>
        <taxon>Francisellaceae</taxon>
        <taxon>Francisella</taxon>
    </lineage>
</organism>
<name>A0A345JPE7_9GAMM</name>
<dbReference type="NCBIfam" id="NF004952">
    <property type="entry name" value="PRK06299.1-2"/>
    <property type="match status" value="1"/>
</dbReference>
<dbReference type="AlphaFoldDB" id="A0A345JPE7"/>
<dbReference type="SUPFAM" id="SSF50249">
    <property type="entry name" value="Nucleic acid-binding proteins"/>
    <property type="match status" value="6"/>
</dbReference>
<evidence type="ECO:0000256" key="8">
    <source>
        <dbReference type="ARBA" id="ARBA00035517"/>
    </source>
</evidence>
<dbReference type="GO" id="GO:0022627">
    <property type="term" value="C:cytosolic small ribosomal subunit"/>
    <property type="evidence" value="ECO:0007669"/>
    <property type="project" value="TreeGrafter"/>
</dbReference>
<dbReference type="PANTHER" id="PTHR10724">
    <property type="entry name" value="30S RIBOSOMAL PROTEIN S1"/>
    <property type="match status" value="1"/>
</dbReference>
<dbReference type="PRINTS" id="PR00681">
    <property type="entry name" value="RIBOSOMALS1"/>
</dbReference>
<dbReference type="FunFam" id="2.40.50.140:FF:000011">
    <property type="entry name" value="30S ribosomal protein S1"/>
    <property type="match status" value="1"/>
</dbReference>
<evidence type="ECO:0000259" key="9">
    <source>
        <dbReference type="PROSITE" id="PS50126"/>
    </source>
</evidence>
<gene>
    <name evidence="10" type="ORF">CGC43_00605</name>
</gene>